<dbReference type="PANTHER" id="PTHR31517:SF17">
    <property type="entry name" value="PEROXIDASE 6"/>
    <property type="match status" value="1"/>
</dbReference>
<dbReference type="InterPro" id="IPR019794">
    <property type="entry name" value="Peroxidases_AS"/>
</dbReference>
<evidence type="ECO:0000256" key="17">
    <source>
        <dbReference type="PIRSR" id="PIRSR600823-1"/>
    </source>
</evidence>
<keyword evidence="8 22" id="KW-0349">Heme</keyword>
<dbReference type="GO" id="GO:0140825">
    <property type="term" value="F:lactoperoxidase activity"/>
    <property type="evidence" value="ECO:0007669"/>
    <property type="project" value="UniProtKB-EC"/>
</dbReference>
<dbReference type="GO" id="GO:0005576">
    <property type="term" value="C:extracellular region"/>
    <property type="evidence" value="ECO:0007669"/>
    <property type="project" value="UniProtKB-SubCell"/>
</dbReference>
<feature type="disulfide bond" evidence="21">
    <location>
        <begin position="223"/>
        <end position="255"/>
    </location>
</feature>
<evidence type="ECO:0000256" key="22">
    <source>
        <dbReference type="RuleBase" id="RU362060"/>
    </source>
</evidence>
<dbReference type="PROSITE" id="PS50873">
    <property type="entry name" value="PEROXIDASE_4"/>
    <property type="match status" value="1"/>
</dbReference>
<dbReference type="Gene3D" id="1.10.420.10">
    <property type="entry name" value="Peroxidase, domain 2"/>
    <property type="match status" value="1"/>
</dbReference>
<evidence type="ECO:0000256" key="9">
    <source>
        <dbReference type="ARBA" id="ARBA00022723"/>
    </source>
</evidence>
<evidence type="ECO:0000256" key="6">
    <source>
        <dbReference type="ARBA" id="ARBA00022525"/>
    </source>
</evidence>
<dbReference type="FunFam" id="1.10.520.10:FF:000006">
    <property type="entry name" value="Peroxidase"/>
    <property type="match status" value="1"/>
</dbReference>
<comment type="cofactor">
    <cofactor evidence="19 22">
        <name>heme b</name>
        <dbReference type="ChEBI" id="CHEBI:60344"/>
    </cofactor>
    <text evidence="19 22">Binds 1 heme b (iron(II)-protoporphyrin IX) group per subunit.</text>
</comment>
<dbReference type="Pfam" id="PF00141">
    <property type="entry name" value="peroxidase"/>
    <property type="match status" value="1"/>
</dbReference>
<dbReference type="PANTHER" id="PTHR31517">
    <property type="match status" value="1"/>
</dbReference>
<dbReference type="Proteomes" id="UP001652660">
    <property type="component" value="Chromosome 5e"/>
</dbReference>
<comment type="function">
    <text evidence="2">Removal of H(2)O(2), oxidation of toxic reductants, biosynthesis and degradation of lignin, suberization, auxin catabolism, response to environmental stresses such as wounding, pathogen attack and oxidative stress. These functions might be dependent on each isozyme/isoform in each plant tissue.</text>
</comment>
<keyword evidence="13 19" id="KW-0408">Iron</keyword>
<dbReference type="CDD" id="cd00693">
    <property type="entry name" value="secretory_peroxidase"/>
    <property type="match status" value="1"/>
</dbReference>
<comment type="subcellular location">
    <subcellularLocation>
        <location evidence="3 22">Secreted</location>
    </subcellularLocation>
</comment>
<evidence type="ECO:0000256" key="18">
    <source>
        <dbReference type="PIRSR" id="PIRSR600823-2"/>
    </source>
</evidence>
<protein>
    <recommendedName>
        <fullName evidence="5 22">Peroxidase</fullName>
        <ecNumber evidence="5 22">1.11.1.7</ecNumber>
    </recommendedName>
</protein>
<comment type="similarity">
    <text evidence="22">Belongs to the peroxidase family. Classical plant (class III) peroxidase subfamily.</text>
</comment>
<evidence type="ECO:0000313" key="24">
    <source>
        <dbReference type="Proteomes" id="UP001652660"/>
    </source>
</evidence>
<proteinExistence type="inferred from homology"/>
<reference evidence="24" key="1">
    <citation type="journal article" date="2025" name="Foods">
        <title>Unveiling the Microbial Signatures of Arabica Coffee Cherries: Insights into Ripeness Specific Diversity, Functional Traits, and Implications for Quality and Safety.</title>
        <authorList>
            <consortium name="RefSeq"/>
            <person name="Tenea G.N."/>
            <person name="Cifuentes V."/>
            <person name="Reyes P."/>
            <person name="Cevallos-Vallejos M."/>
        </authorList>
    </citation>
    <scope>NUCLEOTIDE SEQUENCE [LARGE SCALE GENOMIC DNA]</scope>
</reference>
<feature type="binding site" evidence="19">
    <location>
        <position position="104"/>
    </location>
    <ligand>
        <name>Ca(2+)</name>
        <dbReference type="ChEBI" id="CHEBI:29108"/>
        <label>1</label>
    </ligand>
</feature>
<feature type="binding site" evidence="19">
    <location>
        <position position="217"/>
    </location>
    <ligand>
        <name>Ca(2+)</name>
        <dbReference type="ChEBI" id="CHEBI:29108"/>
        <label>2</label>
    </ligand>
</feature>
<evidence type="ECO:0000256" key="3">
    <source>
        <dbReference type="ARBA" id="ARBA00004613"/>
    </source>
</evidence>
<dbReference type="InterPro" id="IPR033905">
    <property type="entry name" value="Secretory_peroxidase"/>
</dbReference>
<keyword evidence="12 22" id="KW-0560">Oxidoreductase</keyword>
<feature type="binding site" evidence="18">
    <location>
        <position position="186"/>
    </location>
    <ligand>
        <name>substrate</name>
    </ligand>
</feature>
<evidence type="ECO:0000259" key="23">
    <source>
        <dbReference type="PROSITE" id="PS50873"/>
    </source>
</evidence>
<feature type="binding site" evidence="19">
    <location>
        <position position="113"/>
    </location>
    <ligand>
        <name>Ca(2+)</name>
        <dbReference type="ChEBI" id="CHEBI:29108"/>
        <label>1</label>
    </ligand>
</feature>
<dbReference type="PRINTS" id="PR00461">
    <property type="entry name" value="PLPEROXIDASE"/>
</dbReference>
<feature type="binding site" evidence="19">
    <location>
        <position position="100"/>
    </location>
    <ligand>
        <name>Ca(2+)</name>
        <dbReference type="ChEBI" id="CHEBI:29108"/>
        <label>1</label>
    </ligand>
</feature>
<evidence type="ECO:0000256" key="10">
    <source>
        <dbReference type="ARBA" id="ARBA00022729"/>
    </source>
</evidence>
<feature type="binding site" evidence="19">
    <location>
        <position position="95"/>
    </location>
    <ligand>
        <name>Ca(2+)</name>
        <dbReference type="ChEBI" id="CHEBI:29108"/>
        <label>1</label>
    </ligand>
</feature>
<keyword evidence="10 22" id="KW-0732">Signal</keyword>
<dbReference type="FunFam" id="1.10.420.10:FF:000001">
    <property type="entry name" value="Peroxidase"/>
    <property type="match status" value="1"/>
</dbReference>
<dbReference type="PRINTS" id="PR00458">
    <property type="entry name" value="PEROXIDASE"/>
</dbReference>
<evidence type="ECO:0000256" key="13">
    <source>
        <dbReference type="ARBA" id="ARBA00023004"/>
    </source>
</evidence>
<keyword evidence="6 22" id="KW-0964">Secreted</keyword>
<dbReference type="PROSITE" id="PS00436">
    <property type="entry name" value="PEROXIDASE_2"/>
    <property type="match status" value="1"/>
</dbReference>
<feature type="binding site" evidence="19">
    <location>
        <position position="268"/>
    </location>
    <ligand>
        <name>Ca(2+)</name>
        <dbReference type="ChEBI" id="CHEBI:29108"/>
        <label>2</label>
    </ligand>
</feature>
<comment type="catalytic activity">
    <reaction evidence="1 22">
        <text>2 a phenolic donor + H2O2 = 2 a phenolic radical donor + 2 H2O</text>
        <dbReference type="Rhea" id="RHEA:56136"/>
        <dbReference type="ChEBI" id="CHEBI:15377"/>
        <dbReference type="ChEBI" id="CHEBI:16240"/>
        <dbReference type="ChEBI" id="CHEBI:139520"/>
        <dbReference type="ChEBI" id="CHEBI:139521"/>
        <dbReference type="EC" id="1.11.1.7"/>
    </reaction>
</comment>
<feature type="domain" description="Plant heme peroxidase family profile" evidence="23">
    <location>
        <begin position="53"/>
        <end position="346"/>
    </location>
</feature>
<name>A0A6P6S606_COFAR</name>
<dbReference type="AlphaFoldDB" id="A0A6P6S606"/>
<dbReference type="GO" id="GO:0006979">
    <property type="term" value="P:response to oxidative stress"/>
    <property type="evidence" value="ECO:0007669"/>
    <property type="project" value="UniProtKB-UniRule"/>
</dbReference>
<gene>
    <name evidence="25" type="primary">LOC113687477</name>
</gene>
<comment type="similarity">
    <text evidence="4">Belongs to the peroxidase family. Ascorbate peroxidase subfamily.</text>
</comment>
<evidence type="ECO:0000256" key="16">
    <source>
        <dbReference type="ARBA" id="ARBA00023324"/>
    </source>
</evidence>
<dbReference type="InterPro" id="IPR000823">
    <property type="entry name" value="Peroxidase_pln"/>
</dbReference>
<dbReference type="GO" id="GO:0042744">
    <property type="term" value="P:hydrogen peroxide catabolic process"/>
    <property type="evidence" value="ECO:0007669"/>
    <property type="project" value="UniProtKB-KW"/>
</dbReference>
<keyword evidence="24" id="KW-1185">Reference proteome</keyword>
<feature type="disulfide bond" evidence="21">
    <location>
        <begin position="96"/>
        <end position="101"/>
    </location>
</feature>
<evidence type="ECO:0000256" key="1">
    <source>
        <dbReference type="ARBA" id="ARBA00000189"/>
    </source>
</evidence>
<dbReference type="GO" id="GO:0046872">
    <property type="term" value="F:metal ion binding"/>
    <property type="evidence" value="ECO:0007669"/>
    <property type="project" value="UniProtKB-UniRule"/>
</dbReference>
<dbReference type="InterPro" id="IPR019793">
    <property type="entry name" value="Peroxidases_heam-ligand_BS"/>
</dbReference>
<dbReference type="GO" id="GO:0020037">
    <property type="term" value="F:heme binding"/>
    <property type="evidence" value="ECO:0007669"/>
    <property type="project" value="UniProtKB-UniRule"/>
</dbReference>
<evidence type="ECO:0000256" key="21">
    <source>
        <dbReference type="PIRSR" id="PIRSR600823-5"/>
    </source>
</evidence>
<feature type="active site" description="Proton acceptor" evidence="17">
    <location>
        <position position="94"/>
    </location>
</feature>
<keyword evidence="7 22" id="KW-0575">Peroxidase</keyword>
<organism evidence="24 25">
    <name type="scientific">Coffea arabica</name>
    <name type="common">Arabian coffee</name>
    <dbReference type="NCBI Taxonomy" id="13443"/>
    <lineage>
        <taxon>Eukaryota</taxon>
        <taxon>Viridiplantae</taxon>
        <taxon>Streptophyta</taxon>
        <taxon>Embryophyta</taxon>
        <taxon>Tracheophyta</taxon>
        <taxon>Spermatophyta</taxon>
        <taxon>Magnoliopsida</taxon>
        <taxon>eudicotyledons</taxon>
        <taxon>Gunneridae</taxon>
        <taxon>Pentapetalae</taxon>
        <taxon>asterids</taxon>
        <taxon>lamiids</taxon>
        <taxon>Gentianales</taxon>
        <taxon>Rubiaceae</taxon>
        <taxon>Ixoroideae</taxon>
        <taxon>Gardenieae complex</taxon>
        <taxon>Bertiereae - Coffeeae clade</taxon>
        <taxon>Coffeeae</taxon>
        <taxon>Coffea</taxon>
    </lineage>
</organism>
<feature type="binding site" evidence="19">
    <location>
        <position position="102"/>
    </location>
    <ligand>
        <name>Ca(2+)</name>
        <dbReference type="ChEBI" id="CHEBI:29108"/>
        <label>1</label>
    </ligand>
</feature>
<comment type="cofactor">
    <cofactor evidence="19 22">
        <name>Ca(2+)</name>
        <dbReference type="ChEBI" id="CHEBI:29108"/>
    </cofactor>
    <text evidence="19 22">Binds 2 calcium ions per subunit.</text>
</comment>
<dbReference type="Gene3D" id="1.10.520.10">
    <property type="match status" value="1"/>
</dbReference>
<dbReference type="InterPro" id="IPR002016">
    <property type="entry name" value="Haem_peroxidase"/>
</dbReference>
<evidence type="ECO:0000256" key="4">
    <source>
        <dbReference type="ARBA" id="ARBA00006873"/>
    </source>
</evidence>
<feature type="signal peptide" evidence="22">
    <location>
        <begin position="1"/>
        <end position="23"/>
    </location>
</feature>
<feature type="site" description="Transition state stabilizer" evidence="20">
    <location>
        <position position="90"/>
    </location>
</feature>
<feature type="binding site" evidence="19">
    <location>
        <position position="265"/>
    </location>
    <ligand>
        <name>Ca(2+)</name>
        <dbReference type="ChEBI" id="CHEBI:29108"/>
        <label>2</label>
    </ligand>
</feature>
<evidence type="ECO:0000256" key="12">
    <source>
        <dbReference type="ARBA" id="ARBA00023002"/>
    </source>
</evidence>
<feature type="disulfide bond" evidence="21">
    <location>
        <begin position="145"/>
        <end position="342"/>
    </location>
</feature>
<accession>A0A6P6S606</accession>
<dbReference type="GeneID" id="113687477"/>
<evidence type="ECO:0000313" key="25">
    <source>
        <dbReference type="RefSeq" id="XP_027060882.1"/>
    </source>
</evidence>
<dbReference type="EC" id="1.11.1.7" evidence="5 22"/>
<evidence type="ECO:0000256" key="7">
    <source>
        <dbReference type="ARBA" id="ARBA00022559"/>
    </source>
</evidence>
<feature type="disulfide bond" evidence="21">
    <location>
        <begin position="63"/>
        <end position="139"/>
    </location>
</feature>
<keyword evidence="15" id="KW-0325">Glycoprotein</keyword>
<feature type="chain" id="PRO_5028523000" description="Peroxidase" evidence="22">
    <location>
        <begin position="24"/>
        <end position="347"/>
    </location>
</feature>
<evidence type="ECO:0000256" key="11">
    <source>
        <dbReference type="ARBA" id="ARBA00022837"/>
    </source>
</evidence>
<feature type="binding site" evidence="19">
    <location>
        <position position="273"/>
    </location>
    <ligand>
        <name>Ca(2+)</name>
        <dbReference type="ChEBI" id="CHEBI:29108"/>
        <label>2</label>
    </ligand>
</feature>
<evidence type="ECO:0000256" key="19">
    <source>
        <dbReference type="PIRSR" id="PIRSR600823-3"/>
    </source>
</evidence>
<dbReference type="PROSITE" id="PS00435">
    <property type="entry name" value="PEROXIDASE_1"/>
    <property type="match status" value="1"/>
</dbReference>
<dbReference type="InterPro" id="IPR010255">
    <property type="entry name" value="Haem_peroxidase_sf"/>
</dbReference>
<dbReference type="RefSeq" id="XP_027060882.1">
    <property type="nucleotide sequence ID" value="XM_027205081.2"/>
</dbReference>
<evidence type="ECO:0000256" key="5">
    <source>
        <dbReference type="ARBA" id="ARBA00012313"/>
    </source>
</evidence>
<keyword evidence="11 19" id="KW-0106">Calcium</keyword>
<keyword evidence="14 21" id="KW-1015">Disulfide bond</keyword>
<evidence type="ECO:0000256" key="8">
    <source>
        <dbReference type="ARBA" id="ARBA00022617"/>
    </source>
</evidence>
<keyword evidence="16 22" id="KW-0376">Hydrogen peroxide</keyword>
<dbReference type="SUPFAM" id="SSF48113">
    <property type="entry name" value="Heme-dependent peroxidases"/>
    <property type="match status" value="1"/>
</dbReference>
<evidence type="ECO:0000256" key="14">
    <source>
        <dbReference type="ARBA" id="ARBA00023157"/>
    </source>
</evidence>
<dbReference type="OrthoDB" id="2113341at2759"/>
<keyword evidence="9 19" id="KW-0479">Metal-binding</keyword>
<evidence type="ECO:0000256" key="2">
    <source>
        <dbReference type="ARBA" id="ARBA00002322"/>
    </source>
</evidence>
<evidence type="ECO:0000256" key="15">
    <source>
        <dbReference type="ARBA" id="ARBA00023180"/>
    </source>
</evidence>
<reference evidence="25" key="2">
    <citation type="submission" date="2025-08" db="UniProtKB">
        <authorList>
            <consortium name="RefSeq"/>
        </authorList>
    </citation>
    <scope>IDENTIFICATION</scope>
    <source>
        <tissue evidence="25">Leaves</tissue>
    </source>
</reference>
<sequence>MKLCLYFVFALCLLAHVFIVVSANPLMLPTLKATKLHKTKPRKIPKVISPADILSTTYYIKSCPNLEGIIQQKVNDWIKKDYTIAASIIRLHFHDCAIRGCDASILLNHAGSERAAQASKTLRGFELINEIKAEVERRCPRTVSCADILTAAARDATVIAGGPFWEVPFGRKDGRISLAKEANMVPNGHENVTTLIDFFQKRGLNIVDLVTLSGSHTIGRSTCFSIQQRLDNFRGTGKPDSSMDVGYLNFLKKQCSRDTNFVNLDATTPRTFDEVYYKNVQTKKGLLQTDQLLYSDARTAPLVAALASQPQLFISQFSVSMVNLGNVQVLTGTKNGEIRHNCNYVNP</sequence>
<evidence type="ECO:0000256" key="20">
    <source>
        <dbReference type="PIRSR" id="PIRSR600823-4"/>
    </source>
</evidence>
<feature type="binding site" description="axial binding residue" evidence="19">
    <location>
        <position position="216"/>
    </location>
    <ligand>
        <name>heme b</name>
        <dbReference type="ChEBI" id="CHEBI:60344"/>
    </ligand>
    <ligandPart>
        <name>Fe</name>
        <dbReference type="ChEBI" id="CHEBI:18248"/>
    </ligandPart>
</feature>